<dbReference type="InterPro" id="IPR056632">
    <property type="entry name" value="DUF7730"/>
</dbReference>
<gene>
    <name evidence="2" type="ORF">GQ26_0141090</name>
</gene>
<organism evidence="2">
    <name type="scientific">Talaromyces marneffei PM1</name>
    <dbReference type="NCBI Taxonomy" id="1077442"/>
    <lineage>
        <taxon>Eukaryota</taxon>
        <taxon>Fungi</taxon>
        <taxon>Dikarya</taxon>
        <taxon>Ascomycota</taxon>
        <taxon>Pezizomycotina</taxon>
        <taxon>Eurotiomycetes</taxon>
        <taxon>Eurotiomycetidae</taxon>
        <taxon>Eurotiales</taxon>
        <taxon>Trichocomaceae</taxon>
        <taxon>Talaromyces</taxon>
        <taxon>Talaromyces sect. Talaromyces</taxon>
    </lineage>
</organism>
<dbReference type="AlphaFoldDB" id="A0A093XR18"/>
<dbReference type="PANTHER" id="PTHR38790">
    <property type="entry name" value="2EXR DOMAIN-CONTAINING PROTEIN-RELATED"/>
    <property type="match status" value="1"/>
</dbReference>
<comment type="caution">
    <text evidence="2">The sequence shown here is derived from an EMBL/GenBank/DDBJ whole genome shotgun (WGS) entry which is preliminary data.</text>
</comment>
<feature type="domain" description="DUF7730" evidence="1">
    <location>
        <begin position="55"/>
        <end position="185"/>
    </location>
</feature>
<reference evidence="2" key="1">
    <citation type="journal article" date="2014" name="PLoS Genet.">
        <title>Signature Gene Expression Reveals Novel Clues to the Molecular Mechanisms of Dimorphic Transition in Penicillium marneffei.</title>
        <authorList>
            <person name="Yang E."/>
            <person name="Wang G."/>
            <person name="Cai J."/>
            <person name="Woo P.C."/>
            <person name="Lau S.K."/>
            <person name="Yuen K.-Y."/>
            <person name="Chow W.-N."/>
            <person name="Lin X."/>
        </authorList>
    </citation>
    <scope>NUCLEOTIDE SEQUENCE [LARGE SCALE GENOMIC DNA]</scope>
    <source>
        <strain evidence="2">PM1</strain>
    </source>
</reference>
<feature type="non-terminal residue" evidence="2">
    <location>
        <position position="195"/>
    </location>
</feature>
<evidence type="ECO:0000313" key="2">
    <source>
        <dbReference type="EMBL" id="KFX47693.1"/>
    </source>
</evidence>
<evidence type="ECO:0000259" key="1">
    <source>
        <dbReference type="Pfam" id="PF24864"/>
    </source>
</evidence>
<protein>
    <recommendedName>
        <fullName evidence="1">DUF7730 domain-containing protein</fullName>
    </recommendedName>
</protein>
<dbReference type="Pfam" id="PF24864">
    <property type="entry name" value="DUF7730"/>
    <property type="match status" value="1"/>
</dbReference>
<dbReference type="EMBL" id="JPOX01000014">
    <property type="protein sequence ID" value="KFX47693.1"/>
    <property type="molecule type" value="Genomic_DNA"/>
</dbReference>
<sequence>MTFPPPSPAELAAWRERDVEYDAKIAAAKAELERIKAESLLTLDTESVEEAQIELLPSEIRAQIYRMVFGNLIIEIFAGSGGFNGPEPSSDYRVFQGSRIVDANGGGKWASHLFADFPITYTPHIVPLLQSCRRIYAESVDILYSENVFKSHGHHNDIDWTKFLLHQRLQTIRSAHFQLNLGYPWTAPFIGTALE</sequence>
<proteinExistence type="predicted"/>
<name>A0A093XR18_TALMA</name>
<accession>A0A093XR18</accession>